<gene>
    <name evidence="9" type="ORF">ACFO1S_02225</name>
</gene>
<proteinExistence type="inferred from homology"/>
<evidence type="ECO:0000256" key="4">
    <source>
        <dbReference type="ARBA" id="ARBA00022692"/>
    </source>
</evidence>
<dbReference type="EMBL" id="JBHSED010000003">
    <property type="protein sequence ID" value="MFC4302255.1"/>
    <property type="molecule type" value="Genomic_DNA"/>
</dbReference>
<evidence type="ECO:0000256" key="7">
    <source>
        <dbReference type="RuleBase" id="RU363032"/>
    </source>
</evidence>
<feature type="transmembrane region" description="Helical" evidence="7">
    <location>
        <begin position="242"/>
        <end position="264"/>
    </location>
</feature>
<evidence type="ECO:0000259" key="8">
    <source>
        <dbReference type="PROSITE" id="PS50928"/>
    </source>
</evidence>
<dbReference type="SUPFAM" id="SSF161098">
    <property type="entry name" value="MetI-like"/>
    <property type="match status" value="1"/>
</dbReference>
<dbReference type="InterPro" id="IPR000515">
    <property type="entry name" value="MetI-like"/>
</dbReference>
<evidence type="ECO:0000256" key="6">
    <source>
        <dbReference type="ARBA" id="ARBA00023136"/>
    </source>
</evidence>
<keyword evidence="3" id="KW-1003">Cell membrane</keyword>
<keyword evidence="4 7" id="KW-0812">Transmembrane</keyword>
<feature type="transmembrane region" description="Helical" evidence="7">
    <location>
        <begin position="290"/>
        <end position="312"/>
    </location>
</feature>
<keyword evidence="5 7" id="KW-1133">Transmembrane helix</keyword>
<dbReference type="RefSeq" id="WP_378126159.1">
    <property type="nucleotide sequence ID" value="NZ_JBHSED010000003.1"/>
</dbReference>
<dbReference type="PANTHER" id="PTHR30193:SF37">
    <property type="entry name" value="INNER MEMBRANE ABC TRANSPORTER PERMEASE PROTEIN YCJO"/>
    <property type="match status" value="1"/>
</dbReference>
<organism evidence="9 10">
    <name type="scientific">Cohnella boryungensis</name>
    <dbReference type="NCBI Taxonomy" id="768479"/>
    <lineage>
        <taxon>Bacteria</taxon>
        <taxon>Bacillati</taxon>
        <taxon>Bacillota</taxon>
        <taxon>Bacilli</taxon>
        <taxon>Bacillales</taxon>
        <taxon>Paenibacillaceae</taxon>
        <taxon>Cohnella</taxon>
    </lineage>
</organism>
<dbReference type="Gene3D" id="1.10.3720.10">
    <property type="entry name" value="MetI-like"/>
    <property type="match status" value="1"/>
</dbReference>
<dbReference type="CDD" id="cd06261">
    <property type="entry name" value="TM_PBP2"/>
    <property type="match status" value="1"/>
</dbReference>
<keyword evidence="10" id="KW-1185">Reference proteome</keyword>
<dbReference type="PROSITE" id="PS50928">
    <property type="entry name" value="ABC_TM1"/>
    <property type="match status" value="1"/>
</dbReference>
<keyword evidence="2 7" id="KW-0813">Transport</keyword>
<reference evidence="10" key="1">
    <citation type="journal article" date="2019" name="Int. J. Syst. Evol. Microbiol.">
        <title>The Global Catalogue of Microorganisms (GCM) 10K type strain sequencing project: providing services to taxonomists for standard genome sequencing and annotation.</title>
        <authorList>
            <consortium name="The Broad Institute Genomics Platform"/>
            <consortium name="The Broad Institute Genome Sequencing Center for Infectious Disease"/>
            <person name="Wu L."/>
            <person name="Ma J."/>
        </authorList>
    </citation>
    <scope>NUCLEOTIDE SEQUENCE [LARGE SCALE GENOMIC DNA]</scope>
    <source>
        <strain evidence="10">CGMCC 4.1641</strain>
    </source>
</reference>
<comment type="caution">
    <text evidence="9">The sequence shown here is derived from an EMBL/GenBank/DDBJ whole genome shotgun (WGS) entry which is preliminary data.</text>
</comment>
<protein>
    <submittedName>
        <fullName evidence="9">Carbohydrate ABC transporter permease</fullName>
    </submittedName>
</protein>
<dbReference type="Proteomes" id="UP001595755">
    <property type="component" value="Unassembled WGS sequence"/>
</dbReference>
<comment type="subcellular location">
    <subcellularLocation>
        <location evidence="1 7">Cell membrane</location>
        <topology evidence="1 7">Multi-pass membrane protein</topology>
    </subcellularLocation>
</comment>
<comment type="similarity">
    <text evidence="7">Belongs to the binding-protein-dependent transport system permease family.</text>
</comment>
<keyword evidence="6 7" id="KW-0472">Membrane</keyword>
<accession>A0ABV8S558</accession>
<dbReference type="InterPro" id="IPR035906">
    <property type="entry name" value="MetI-like_sf"/>
</dbReference>
<dbReference type="InterPro" id="IPR051393">
    <property type="entry name" value="ABC_transporter_permease"/>
</dbReference>
<feature type="transmembrane region" description="Helical" evidence="7">
    <location>
        <begin position="137"/>
        <end position="157"/>
    </location>
</feature>
<feature type="transmembrane region" description="Helical" evidence="7">
    <location>
        <begin position="185"/>
        <end position="209"/>
    </location>
</feature>
<dbReference type="Pfam" id="PF00528">
    <property type="entry name" value="BPD_transp_1"/>
    <property type="match status" value="1"/>
</dbReference>
<feature type="domain" description="ABC transmembrane type-1" evidence="8">
    <location>
        <begin position="100"/>
        <end position="311"/>
    </location>
</feature>
<evidence type="ECO:0000313" key="10">
    <source>
        <dbReference type="Proteomes" id="UP001595755"/>
    </source>
</evidence>
<feature type="transmembrane region" description="Helical" evidence="7">
    <location>
        <begin position="41"/>
        <end position="67"/>
    </location>
</feature>
<evidence type="ECO:0000313" key="9">
    <source>
        <dbReference type="EMBL" id="MFC4302255.1"/>
    </source>
</evidence>
<sequence length="327" mass="36591">MTAKIAQVAVILRTRGGERAMEIINKTTRRRSRIHSSEERVAYLCLIPAFIGLIFLTYAPLVGVLGISMTNWTGLTKPEFVGFENYVNLFTTDPYLKDSIIATIYFAVLSVAGSMIYSLFIAMLLNRKIPARGFFRAVFYVPYVLPAVAIYVGWSWLYEANFGFFNYLLSELGLNKVLFIADSNYVVPSLSLIAVWLSGNLIVIFLAGLQNVPRAYHEAAEMDGANGWKRFRHITLPTISPIIFYNLLMSLIANLQIITPALALTNGGPGNSSRFMTYLMYDQAFVNYKLGYASATTFIIFAILAVFTAVLFKTSSRWIFSEGGDEK</sequence>
<evidence type="ECO:0000256" key="3">
    <source>
        <dbReference type="ARBA" id="ARBA00022475"/>
    </source>
</evidence>
<evidence type="ECO:0000256" key="2">
    <source>
        <dbReference type="ARBA" id="ARBA00022448"/>
    </source>
</evidence>
<feature type="transmembrane region" description="Helical" evidence="7">
    <location>
        <begin position="100"/>
        <end position="125"/>
    </location>
</feature>
<evidence type="ECO:0000256" key="1">
    <source>
        <dbReference type="ARBA" id="ARBA00004651"/>
    </source>
</evidence>
<dbReference type="PANTHER" id="PTHR30193">
    <property type="entry name" value="ABC TRANSPORTER PERMEASE PROTEIN"/>
    <property type="match status" value="1"/>
</dbReference>
<evidence type="ECO:0000256" key="5">
    <source>
        <dbReference type="ARBA" id="ARBA00022989"/>
    </source>
</evidence>
<name>A0ABV8S558_9BACL</name>